<feature type="active site" description="Phosphohistidine intermediate" evidence="6">
    <location>
        <position position="454"/>
    </location>
</feature>
<dbReference type="OrthoDB" id="9761456at2"/>
<dbReference type="GO" id="GO:0046872">
    <property type="term" value="F:metal ion binding"/>
    <property type="evidence" value="ECO:0007669"/>
    <property type="project" value="UniProtKB-KW"/>
</dbReference>
<dbReference type="NCBIfam" id="NF003918">
    <property type="entry name" value="PRK05443.1-2"/>
    <property type="match status" value="1"/>
</dbReference>
<evidence type="ECO:0000256" key="7">
    <source>
        <dbReference type="RuleBase" id="RU003800"/>
    </source>
</evidence>
<feature type="binding site" evidence="6">
    <location>
        <position position="611"/>
    </location>
    <ligand>
        <name>ATP</name>
        <dbReference type="ChEBI" id="CHEBI:30616"/>
    </ligand>
</feature>
<dbReference type="InterPro" id="IPR024953">
    <property type="entry name" value="PP_kinase_middle"/>
</dbReference>
<dbReference type="EMBL" id="JAAIWK010000002">
    <property type="protein sequence ID" value="NEY18789.1"/>
    <property type="molecule type" value="Genomic_DNA"/>
</dbReference>
<evidence type="ECO:0000259" key="8">
    <source>
        <dbReference type="Pfam" id="PF02503"/>
    </source>
</evidence>
<accession>A0A6M0P4A5</accession>
<sequence length="739" mass="85054">MQTTSKGTVEIDYSVPSYYNNRELSWLDFNKRVLEEALDHSTPLLERYKFLAIFSSNLDEFFMVRVAGLLDQVKAGFNRPENKAGLTPKEQLTAISKLTRKLVEKQDHTFLHRLTPLLAKEHVEIVSISSLRSEDLAFLEEYFDNQIFPVLTPMAIDAYRPFPILANKSLNLAIVMEQKNGERAMTFPFNGKLAIVQVPSVVNRYIELPEKDGTRSFVLLEEIISHFIHKLCKGFIIKSVTPFRITRNADLTIHEDGADDLLHEIEEELKKRKWGASVRLEVQQQSYDEKVVAYLKEELEIHDKDIYYIKAPLDLTFLFSFCKAIQSTHEHLVQPSFIPQPPQDLERGENMFTKVLKQDILLHHPYESFEPVVQFIAQAADDPNVLAIKQTLYRVSGDSPIIKSLQRAAENGKQVTVLVELKARFDEENNVQWAKELEQAGCHVIYGMTHLKTHSKITLIVRRRQGKIERFVHLGTGNYNDATAKIYTDIGLITANHDIGIDATNFFNYLSGHMEIPEYHHLSVSPFGIRDTFIELIDQEIAFHKQHRNGHIIAKMNALTDKRIIMKLYEASNAGVKIELIVRGTCCLRPGIKYISENISVRSIVGIFLEHSRIYYFHQNGEEKLFLSSADMMTRNMENRVEILFPILQTSLKQRIKKWLKIMLEDNVKAREQDAQGQYHYVKIADNAIKINSQSLLCDMAYHSNHTGEKHTTYLSDLKIKLARFGYLSLFSLRKTIGS</sequence>
<feature type="binding site" evidence="6">
    <location>
        <position position="424"/>
    </location>
    <ligand>
        <name>Mg(2+)</name>
        <dbReference type="ChEBI" id="CHEBI:18420"/>
    </ligand>
</feature>
<keyword evidence="2 6" id="KW-0808">Transferase</keyword>
<organism evidence="12 13">
    <name type="scientific">Heyndrickxia ginsengihumi</name>
    <dbReference type="NCBI Taxonomy" id="363870"/>
    <lineage>
        <taxon>Bacteria</taxon>
        <taxon>Bacillati</taxon>
        <taxon>Bacillota</taxon>
        <taxon>Bacilli</taxon>
        <taxon>Bacillales</taxon>
        <taxon>Bacillaceae</taxon>
        <taxon>Heyndrickxia</taxon>
    </lineage>
</organism>
<dbReference type="InterPro" id="IPR036830">
    <property type="entry name" value="PP_kinase_middle_dom_sf"/>
</dbReference>
<dbReference type="InterPro" id="IPR036832">
    <property type="entry name" value="PPK_N_dom_sf"/>
</dbReference>
<keyword evidence="6" id="KW-0460">Magnesium</keyword>
<feature type="domain" description="Polyphosphate kinase C-terminal" evidence="10">
    <location>
        <begin position="522"/>
        <end position="694"/>
    </location>
</feature>
<feature type="domain" description="Polyphosphate kinase middle" evidence="8">
    <location>
        <begin position="136"/>
        <end position="321"/>
    </location>
</feature>
<dbReference type="InterPro" id="IPR003414">
    <property type="entry name" value="PP_kinase"/>
</dbReference>
<evidence type="ECO:0000256" key="1">
    <source>
        <dbReference type="ARBA" id="ARBA00022553"/>
    </source>
</evidence>
<keyword evidence="1 6" id="KW-0597">Phosphoprotein</keyword>
<dbReference type="CDD" id="cd09168">
    <property type="entry name" value="PLDc_PaPPK1_C2_like"/>
    <property type="match status" value="1"/>
</dbReference>
<keyword evidence="13" id="KW-1185">Reference proteome</keyword>
<feature type="binding site" evidence="6">
    <location>
        <position position="487"/>
    </location>
    <ligand>
        <name>ATP</name>
        <dbReference type="ChEBI" id="CHEBI:30616"/>
    </ligand>
</feature>
<comment type="function">
    <text evidence="6 7">Catalyzes the reversible transfer of the terminal phosphate of ATP to form a long-chain polyphosphate (polyP).</text>
</comment>
<feature type="domain" description="Polyphosphate kinase N-terminal" evidence="9">
    <location>
        <begin position="19"/>
        <end position="126"/>
    </location>
</feature>
<dbReference type="GO" id="GO:0006799">
    <property type="term" value="P:polyphosphate biosynthetic process"/>
    <property type="evidence" value="ECO:0007669"/>
    <property type="project" value="UniProtKB-UniRule"/>
</dbReference>
<gene>
    <name evidence="6" type="primary">ppk</name>
    <name evidence="12" type="ORF">G4D61_02255</name>
</gene>
<evidence type="ECO:0000256" key="5">
    <source>
        <dbReference type="ARBA" id="ARBA00022840"/>
    </source>
</evidence>
<dbReference type="NCBIfam" id="NF003920">
    <property type="entry name" value="PRK05443.2-1"/>
    <property type="match status" value="1"/>
</dbReference>
<feature type="binding site" evidence="6">
    <location>
        <position position="394"/>
    </location>
    <ligand>
        <name>Mg(2+)</name>
        <dbReference type="ChEBI" id="CHEBI:18420"/>
    </ligand>
</feature>
<name>A0A6M0P4A5_9BACI</name>
<evidence type="ECO:0000259" key="9">
    <source>
        <dbReference type="Pfam" id="PF13089"/>
    </source>
</evidence>
<comment type="catalytic activity">
    <reaction evidence="6 7">
        <text>[phosphate](n) + ATP = [phosphate](n+1) + ADP</text>
        <dbReference type="Rhea" id="RHEA:19573"/>
        <dbReference type="Rhea" id="RHEA-COMP:9859"/>
        <dbReference type="Rhea" id="RHEA-COMP:14280"/>
        <dbReference type="ChEBI" id="CHEBI:16838"/>
        <dbReference type="ChEBI" id="CHEBI:30616"/>
        <dbReference type="ChEBI" id="CHEBI:456216"/>
        <dbReference type="EC" id="2.7.4.1"/>
    </reaction>
</comment>
<dbReference type="InterPro" id="IPR025200">
    <property type="entry name" value="PPK_C_dom2"/>
</dbReference>
<keyword evidence="6" id="KW-0479">Metal-binding</keyword>
<dbReference type="GO" id="GO:0008976">
    <property type="term" value="F:polyphosphate kinase activity"/>
    <property type="evidence" value="ECO:0007669"/>
    <property type="project" value="UniProtKB-UniRule"/>
</dbReference>
<keyword evidence="4 6" id="KW-0418">Kinase</keyword>
<dbReference type="EC" id="2.7.4.1" evidence="6 7"/>
<dbReference type="InterPro" id="IPR041108">
    <property type="entry name" value="PP_kinase_C_1"/>
</dbReference>
<dbReference type="Gene3D" id="3.30.870.10">
    <property type="entry name" value="Endonuclease Chain A"/>
    <property type="match status" value="2"/>
</dbReference>
<reference evidence="12 13" key="1">
    <citation type="submission" date="2020-03" db="EMBL/GenBank/DDBJ databases">
        <title>Bacillus aquiflavi sp. nov., isolated from yellow water of strong flavor Chinese baijiu in Yibin region of China.</title>
        <authorList>
            <person name="Xie J."/>
        </authorList>
    </citation>
    <scope>NUCLEOTIDE SEQUENCE [LARGE SCALE GENOMIC DNA]</scope>
    <source>
        <strain evidence="12 13">Gsoil 114</strain>
    </source>
</reference>
<evidence type="ECO:0000256" key="2">
    <source>
        <dbReference type="ARBA" id="ARBA00022679"/>
    </source>
</evidence>
<proteinExistence type="inferred from homology"/>
<dbReference type="CDD" id="cd09165">
    <property type="entry name" value="PLDc_PaPPK1_C1_like"/>
    <property type="match status" value="1"/>
</dbReference>
<comment type="similarity">
    <text evidence="6 7">Belongs to the polyphosphate kinase 1 (PPK1) family.</text>
</comment>
<evidence type="ECO:0000259" key="11">
    <source>
        <dbReference type="Pfam" id="PF17941"/>
    </source>
</evidence>
<dbReference type="Pfam" id="PF13090">
    <property type="entry name" value="PP_kinase_C"/>
    <property type="match status" value="1"/>
</dbReference>
<dbReference type="Pfam" id="PF13089">
    <property type="entry name" value="PP_kinase_N"/>
    <property type="match status" value="1"/>
</dbReference>
<dbReference type="NCBIfam" id="NF003917">
    <property type="entry name" value="PRK05443.1-1"/>
    <property type="match status" value="1"/>
</dbReference>
<feature type="binding site" evidence="6">
    <location>
        <position position="583"/>
    </location>
    <ligand>
        <name>ATP</name>
        <dbReference type="ChEBI" id="CHEBI:30616"/>
    </ligand>
</feature>
<evidence type="ECO:0000256" key="3">
    <source>
        <dbReference type="ARBA" id="ARBA00022741"/>
    </source>
</evidence>
<comment type="PTM">
    <text evidence="6 7">An intermediate of this reaction is the autophosphorylated ppk in which a phosphate is covalently linked to a histidine residue through a N-P bond.</text>
</comment>
<dbReference type="NCBIfam" id="TIGR03705">
    <property type="entry name" value="poly_P_kin"/>
    <property type="match status" value="1"/>
</dbReference>
<evidence type="ECO:0000313" key="13">
    <source>
        <dbReference type="Proteomes" id="UP000476934"/>
    </source>
</evidence>
<evidence type="ECO:0000256" key="4">
    <source>
        <dbReference type="ARBA" id="ARBA00022777"/>
    </source>
</evidence>
<dbReference type="HAMAP" id="MF_00347">
    <property type="entry name" value="Polyphosphate_kinase"/>
    <property type="match status" value="1"/>
</dbReference>
<dbReference type="Gene3D" id="3.30.1840.10">
    <property type="entry name" value="Polyphosphate kinase middle domain"/>
    <property type="match status" value="1"/>
</dbReference>
<dbReference type="PIRSF" id="PIRSF015589">
    <property type="entry name" value="PP_kinase"/>
    <property type="match status" value="1"/>
</dbReference>
<evidence type="ECO:0000259" key="10">
    <source>
        <dbReference type="Pfam" id="PF13090"/>
    </source>
</evidence>
<feature type="domain" description="Polyphosphate kinase C-terminal" evidence="11">
    <location>
        <begin position="350"/>
        <end position="514"/>
    </location>
</feature>
<keyword evidence="3 6" id="KW-0547">Nucleotide-binding</keyword>
<dbReference type="Pfam" id="PF17941">
    <property type="entry name" value="PP_kinase_C_1"/>
    <property type="match status" value="1"/>
</dbReference>
<dbReference type="AlphaFoldDB" id="A0A6M0P4A5"/>
<dbReference type="Gene3D" id="1.20.58.310">
    <property type="entry name" value="Polyphosphate kinase N-terminal domain"/>
    <property type="match status" value="1"/>
</dbReference>
<dbReference type="Proteomes" id="UP000476934">
    <property type="component" value="Unassembled WGS sequence"/>
</dbReference>
<evidence type="ECO:0000256" key="6">
    <source>
        <dbReference type="HAMAP-Rule" id="MF_00347"/>
    </source>
</evidence>
<dbReference type="PANTHER" id="PTHR30218:SF0">
    <property type="entry name" value="POLYPHOSPHATE KINASE"/>
    <property type="match status" value="1"/>
</dbReference>
<dbReference type="SUPFAM" id="SSF143724">
    <property type="entry name" value="PHP14-like"/>
    <property type="match status" value="1"/>
</dbReference>
<feature type="binding site" evidence="6">
    <location>
        <position position="57"/>
    </location>
    <ligand>
        <name>ATP</name>
        <dbReference type="ChEBI" id="CHEBI:30616"/>
    </ligand>
</feature>
<dbReference type="GO" id="GO:0009358">
    <property type="term" value="C:polyphosphate kinase complex"/>
    <property type="evidence" value="ECO:0007669"/>
    <property type="project" value="InterPro"/>
</dbReference>
<dbReference type="Pfam" id="PF02503">
    <property type="entry name" value="PP_kinase"/>
    <property type="match status" value="1"/>
</dbReference>
<comment type="cofactor">
    <cofactor evidence="6">
        <name>Mg(2+)</name>
        <dbReference type="ChEBI" id="CHEBI:18420"/>
    </cofactor>
</comment>
<dbReference type="SUPFAM" id="SSF140356">
    <property type="entry name" value="PPK N-terminal domain-like"/>
    <property type="match status" value="1"/>
</dbReference>
<comment type="caution">
    <text evidence="12">The sequence shown here is derived from an EMBL/GenBank/DDBJ whole genome shotgun (WGS) entry which is preliminary data.</text>
</comment>
<protein>
    <recommendedName>
        <fullName evidence="6 7">Polyphosphate kinase</fullName>
        <ecNumber evidence="6 7">2.7.4.1</ecNumber>
    </recommendedName>
    <alternativeName>
        <fullName evidence="6">ATP-polyphosphate phosphotransferase</fullName>
    </alternativeName>
    <alternativeName>
        <fullName evidence="6">Polyphosphoric acid kinase</fullName>
    </alternativeName>
</protein>
<dbReference type="SUPFAM" id="SSF56024">
    <property type="entry name" value="Phospholipase D/nuclease"/>
    <property type="match status" value="2"/>
</dbReference>
<keyword evidence="5 6" id="KW-0067">ATP-binding</keyword>
<dbReference type="PANTHER" id="PTHR30218">
    <property type="entry name" value="POLYPHOSPHATE KINASE"/>
    <property type="match status" value="1"/>
</dbReference>
<dbReference type="NCBIfam" id="NF003921">
    <property type="entry name" value="PRK05443.2-2"/>
    <property type="match status" value="1"/>
</dbReference>
<dbReference type="GO" id="GO:0005524">
    <property type="term" value="F:ATP binding"/>
    <property type="evidence" value="ECO:0007669"/>
    <property type="project" value="UniProtKB-KW"/>
</dbReference>
<evidence type="ECO:0000313" key="12">
    <source>
        <dbReference type="EMBL" id="NEY18789.1"/>
    </source>
</evidence>
<dbReference type="InterPro" id="IPR025198">
    <property type="entry name" value="PPK_N_dom"/>
</dbReference>
<dbReference type="RefSeq" id="WP_081979133.1">
    <property type="nucleotide sequence ID" value="NZ_JAAIWK010000002.1"/>
</dbReference>